<feature type="transmembrane region" description="Helical" evidence="8">
    <location>
        <begin position="428"/>
        <end position="461"/>
    </location>
</feature>
<protein>
    <recommendedName>
        <fullName evidence="6">Transporter</fullName>
    </recommendedName>
</protein>
<evidence type="ECO:0000256" key="8">
    <source>
        <dbReference type="SAM" id="Phobius"/>
    </source>
</evidence>
<evidence type="ECO:0000256" key="2">
    <source>
        <dbReference type="ARBA" id="ARBA00022448"/>
    </source>
</evidence>
<dbReference type="SUPFAM" id="SSF161070">
    <property type="entry name" value="SNF-like"/>
    <property type="match status" value="1"/>
</dbReference>
<evidence type="ECO:0000256" key="4">
    <source>
        <dbReference type="ARBA" id="ARBA00022989"/>
    </source>
</evidence>
<dbReference type="Pfam" id="PF00209">
    <property type="entry name" value="SNF"/>
    <property type="match status" value="1"/>
</dbReference>
<dbReference type="Ensembl" id="ENSRNOT00000170841.1">
    <property type="protein sequence ID" value="ENSRNOP00000105371.1"/>
    <property type="gene ID" value="ENSRNOG00000031662.6"/>
</dbReference>
<feature type="transmembrane region" description="Helical" evidence="8">
    <location>
        <begin position="399"/>
        <end position="416"/>
    </location>
</feature>
<feature type="compositionally biased region" description="Low complexity" evidence="7">
    <location>
        <begin position="45"/>
        <end position="62"/>
    </location>
</feature>
<keyword evidence="10" id="KW-1185">Reference proteome</keyword>
<feature type="transmembrane region" description="Helical" evidence="8">
    <location>
        <begin position="236"/>
        <end position="258"/>
    </location>
</feature>
<dbReference type="GeneTree" id="ENSGT00940000154963"/>
<comment type="subcellular location">
    <subcellularLocation>
        <location evidence="1">Membrane</location>
        <topology evidence="1">Multi-pass membrane protein</topology>
    </subcellularLocation>
</comment>
<feature type="transmembrane region" description="Helical" evidence="8">
    <location>
        <begin position="205"/>
        <end position="224"/>
    </location>
</feature>
<dbReference type="PANTHER" id="PTHR11616">
    <property type="entry name" value="SODIUM/CHLORIDE DEPENDENT TRANSPORTER"/>
    <property type="match status" value="1"/>
</dbReference>
<dbReference type="PROSITE" id="PS50267">
    <property type="entry name" value="NA_NEUROTRAN_SYMP_3"/>
    <property type="match status" value="1"/>
</dbReference>
<dbReference type="InterPro" id="IPR000175">
    <property type="entry name" value="Na/ntran_symport"/>
</dbReference>
<evidence type="ECO:0000313" key="10">
    <source>
        <dbReference type="Proteomes" id="UP000002494"/>
    </source>
</evidence>
<dbReference type="CDD" id="cd11499">
    <property type="entry name" value="SLC6sbd_GlyT2"/>
    <property type="match status" value="1"/>
</dbReference>
<feature type="compositionally biased region" description="Low complexity" evidence="7">
    <location>
        <begin position="109"/>
        <end position="123"/>
    </location>
</feature>
<organism evidence="9 10">
    <name type="scientific">Rattus norvegicus</name>
    <name type="common">Rat</name>
    <dbReference type="NCBI Taxonomy" id="10116"/>
    <lineage>
        <taxon>Eukaryota</taxon>
        <taxon>Metazoa</taxon>
        <taxon>Chordata</taxon>
        <taxon>Craniata</taxon>
        <taxon>Vertebrata</taxon>
        <taxon>Euteleostomi</taxon>
        <taxon>Mammalia</taxon>
        <taxon>Eutheria</taxon>
        <taxon>Euarchontoglires</taxon>
        <taxon>Glires</taxon>
        <taxon>Rodentia</taxon>
        <taxon>Myomorpha</taxon>
        <taxon>Muroidea</taxon>
        <taxon>Muridae</taxon>
        <taxon>Murinae</taxon>
        <taxon>Rattus</taxon>
    </lineage>
</organism>
<feature type="transmembrane region" description="Helical" evidence="8">
    <location>
        <begin position="569"/>
        <end position="590"/>
    </location>
</feature>
<reference evidence="9" key="1">
    <citation type="submission" date="2024-01" db="EMBL/GenBank/DDBJ databases">
        <title>GRCr8: a new rat reference genome assembly contstructed from accurate long reads and long range scaffolding.</title>
        <authorList>
            <person name="Doris P.A."/>
            <person name="Kalbfleisch T."/>
            <person name="Li K."/>
            <person name="Howe K."/>
            <person name="Wood J."/>
        </authorList>
    </citation>
    <scope>NUCLEOTIDE SEQUENCE [LARGE SCALE GENOMIC DNA]</scope>
    <source>
        <strain evidence="9">Brown Norway</strain>
    </source>
</reference>
<sequence length="804" mass="88295">MPAGVQDCSAPKEMNKPPTNILEATVPGHRDSPRAPRTSPEQDLPAAAPAAAVQPPRVPRSASTGAQTFQSADARACEAQRPGVGFCKLSSPQAQATSAALRDLSEGHSAQANPPSGAAGAGNALHCKIPALRGPEEDENVSVGKGTLEHNNTPAVGWVNMSQSTVVLGTDGIASVLPGSVATTTIPEDEQGDENKARGNWSSKLDFILSMVGYAVGLGNVWRFPYLAFQNGGGAFLIPYLMMLALAGLPIFFLEVSLGQFASQGPVSVWKAIPALQGCGIAMLIISVLIAIYYNVIICYTLFYLFASFVSVLPWGSCNNPWNTPECKDKTKLLLDSCVIGDHPKIQIKNSTFCMTAYPNLTMVNFTSQANKTFVSGSEEYFKYFVLKISAGIEYPGEIRWPLAFCLFLAWVIVYASLAKGIKTSGKVVYFTATFPYVVLVILLIRGVTLPGAGAGIWYFITPKWEKLTDATVWKDAATQIFFSLSAAWGGLITLSSYNKFHNNCYRDTLIVTCTNSATSIFAGFVIFSVIGFMANERKVNIENVADQGPGIAFVVYPEALTRLPLSPFWAIIFFLMLLTLGLDTMFATIETIVTSISDEFPKYLRTHKPVFTLGCCICFFIMGFPMITQGGIYMFQLVDTYAASYALVIIAIFELVGISYVYGLQRFCEDIEMMIGFQPNIFWKVCWAFVTPTILTFILCFSFYQWEPMTYGSYRYPNWSMVLGWLMLACSVIWIPIMFVIKMYLAPGRFIERLKLVCSPQPDWGPFLAQHRGERYKNMIDPLGTSSLGLKLPVKDLELGTQC</sequence>
<dbReference type="InterPro" id="IPR037272">
    <property type="entry name" value="SNS_sf"/>
</dbReference>
<feature type="transmembrane region" description="Helical" evidence="8">
    <location>
        <begin position="686"/>
        <end position="705"/>
    </location>
</feature>
<evidence type="ECO:0000256" key="5">
    <source>
        <dbReference type="ARBA" id="ARBA00023136"/>
    </source>
</evidence>
<evidence type="ECO:0000313" key="9">
    <source>
        <dbReference type="Ensembl" id="ENSRNOP00000105371.1"/>
    </source>
</evidence>
<comment type="similarity">
    <text evidence="6">Belongs to the sodium:neurotransmitter symporter (SNF) (TC 2.A.22) family.</text>
</comment>
<evidence type="ECO:0000256" key="1">
    <source>
        <dbReference type="ARBA" id="ARBA00004141"/>
    </source>
</evidence>
<keyword evidence="5 8" id="KW-0472">Membrane</keyword>
<keyword evidence="4 8" id="KW-1133">Transmembrane helix</keyword>
<keyword evidence="3 6" id="KW-0812">Transmembrane</keyword>
<feature type="region of interest" description="Disordered" evidence="7">
    <location>
        <begin position="1"/>
        <end position="67"/>
    </location>
</feature>
<name>A0ABK0LUC3_RAT</name>
<feature type="region of interest" description="Disordered" evidence="7">
    <location>
        <begin position="104"/>
        <end position="123"/>
    </location>
</feature>
<dbReference type="PANTHER" id="PTHR11616:SF241">
    <property type="entry name" value="SODIUM- AND CHLORIDE-DEPENDENT GLYCINE TRANSPORTER 2"/>
    <property type="match status" value="1"/>
</dbReference>
<feature type="transmembrane region" description="Helical" evidence="8">
    <location>
        <begin position="725"/>
        <end position="746"/>
    </location>
</feature>
<gene>
    <name evidence="9" type="primary">Slc6a5</name>
</gene>
<evidence type="ECO:0000256" key="7">
    <source>
        <dbReference type="SAM" id="MobiDB-lite"/>
    </source>
</evidence>
<proteinExistence type="inferred from homology"/>
<accession>A0ABK0LUC3</accession>
<evidence type="ECO:0000256" key="6">
    <source>
        <dbReference type="RuleBase" id="RU003732"/>
    </source>
</evidence>
<feature type="transmembrane region" description="Helical" evidence="8">
    <location>
        <begin position="481"/>
        <end position="498"/>
    </location>
</feature>
<feature type="transmembrane region" description="Helical" evidence="8">
    <location>
        <begin position="279"/>
        <end position="307"/>
    </location>
</feature>
<reference evidence="9" key="3">
    <citation type="submission" date="2025-09" db="UniProtKB">
        <authorList>
            <consortium name="Ensembl"/>
        </authorList>
    </citation>
    <scope>IDENTIFICATION</scope>
    <source>
        <strain evidence="9">Brown Norway</strain>
    </source>
</reference>
<dbReference type="PRINTS" id="PR00176">
    <property type="entry name" value="NANEUSMPORT"/>
</dbReference>
<feature type="transmembrane region" description="Helical" evidence="8">
    <location>
        <begin position="611"/>
        <end position="636"/>
    </location>
</feature>
<dbReference type="RGD" id="621824">
    <property type="gene designation" value="Slc6a5"/>
</dbReference>
<dbReference type="Proteomes" id="UP000002494">
    <property type="component" value="Chromosome 1"/>
</dbReference>
<dbReference type="PROSITE" id="PS00610">
    <property type="entry name" value="NA_NEUROTRAN_SYMP_1"/>
    <property type="match status" value="1"/>
</dbReference>
<reference evidence="9" key="2">
    <citation type="submission" date="2025-08" db="UniProtKB">
        <authorList>
            <consortium name="Ensembl"/>
        </authorList>
    </citation>
    <scope>IDENTIFICATION</scope>
    <source>
        <strain evidence="9">Brown Norway</strain>
    </source>
</reference>
<keyword evidence="6" id="KW-0769">Symport</keyword>
<feature type="transmembrane region" description="Helical" evidence="8">
    <location>
        <begin position="642"/>
        <end position="665"/>
    </location>
</feature>
<evidence type="ECO:0000256" key="3">
    <source>
        <dbReference type="ARBA" id="ARBA00022692"/>
    </source>
</evidence>
<keyword evidence="2 6" id="KW-0813">Transport</keyword>
<feature type="transmembrane region" description="Helical" evidence="8">
    <location>
        <begin position="510"/>
        <end position="535"/>
    </location>
</feature>
<dbReference type="PROSITE" id="PS00754">
    <property type="entry name" value="NA_NEUROTRAN_SYMP_2"/>
    <property type="match status" value="1"/>
</dbReference>